<feature type="region of interest" description="Disordered" evidence="2">
    <location>
        <begin position="59"/>
        <end position="79"/>
    </location>
</feature>
<gene>
    <name evidence="4" type="ORF">C8J28_12215</name>
</gene>
<dbReference type="Gene3D" id="2.60.120.260">
    <property type="entry name" value="Galactose-binding domain-like"/>
    <property type="match status" value="2"/>
</dbReference>
<comment type="pathway">
    <text evidence="1">Glycan metabolism; bacterial cellulose biosynthesis.</text>
</comment>
<feature type="chain" id="PRO_5015371459" description="Cyclic di-GMP-binding protein" evidence="1">
    <location>
        <begin position="22"/>
        <end position="734"/>
    </location>
</feature>
<accession>A0A2T5JT82</accession>
<protein>
    <recommendedName>
        <fullName evidence="1">Cyclic di-GMP-binding protein</fullName>
    </recommendedName>
    <alternativeName>
        <fullName evidence="1">Cellulose synthase regulatory subunit</fullName>
    </alternativeName>
</protein>
<evidence type="ECO:0000313" key="5">
    <source>
        <dbReference type="Proteomes" id="UP000244060"/>
    </source>
</evidence>
<dbReference type="OrthoDB" id="7615145at2"/>
<dbReference type="UniPathway" id="UPA00694"/>
<keyword evidence="5" id="KW-1185">Reference proteome</keyword>
<dbReference type="GO" id="GO:0030244">
    <property type="term" value="P:cellulose biosynthetic process"/>
    <property type="evidence" value="ECO:0007669"/>
    <property type="project" value="UniProtKB-KW"/>
</dbReference>
<name>A0A2T5JT82_9RHOB</name>
<dbReference type="RefSeq" id="WP_108222330.1">
    <property type="nucleotide sequence ID" value="NZ_QAOT01000022.1"/>
</dbReference>
<evidence type="ECO:0000259" key="3">
    <source>
        <dbReference type="Pfam" id="PF20916"/>
    </source>
</evidence>
<keyword evidence="1" id="KW-0812">Transmembrane</keyword>
<dbReference type="AlphaFoldDB" id="A0A2T5JT82"/>
<keyword evidence="1" id="KW-0997">Cell inner membrane</keyword>
<dbReference type="Pfam" id="PF03170">
    <property type="entry name" value="BcsB"/>
    <property type="match status" value="2"/>
</dbReference>
<dbReference type="EMBL" id="QAOT01000022">
    <property type="protein sequence ID" value="PTR13385.1"/>
    <property type="molecule type" value="Genomic_DNA"/>
</dbReference>
<keyword evidence="1" id="KW-0732">Signal</keyword>
<dbReference type="Gene3D" id="3.30.379.20">
    <property type="match status" value="1"/>
</dbReference>
<reference evidence="4 5" key="1">
    <citation type="submission" date="2018-04" db="EMBL/GenBank/DDBJ databases">
        <title>Genomic Encyclopedia of Type Strains, Phase III (KMG-III): the genomes of soil and plant-associated and newly described type strains.</title>
        <authorList>
            <person name="Whitman W."/>
        </authorList>
    </citation>
    <scope>NUCLEOTIDE SEQUENCE [LARGE SCALE GENOMIC DNA]</scope>
    <source>
        <strain evidence="4 5">KA25</strain>
    </source>
</reference>
<comment type="caution">
    <text evidence="4">The sequence shown here is derived from an EMBL/GenBank/DDBJ whole genome shotgun (WGS) entry which is preliminary data.</text>
</comment>
<comment type="subunit">
    <text evidence="1">Tightly associated with the cellulose synthase catalytic subunit.</text>
</comment>
<sequence>MRIATVCLLASSLAMVSGVQAQVIRFGGAEELSSLATGDDTAESGLPDKVRPIDPALRQRSEATGSSDQGSAPTEPPVSRAPLILVAPDEAHDGILRQQGTRGRIVLEVFAATSGEAASLVLSYRNSIAVLPEASSVAVTINDREAGRFAPRAFDGFASETLHLPPGLLKPGLNRIVLDLQLFHRIYCSPEAWFQLWSDWDLSASGLLVHADAGQPPGMEDFRTALRAMAGSGRPLVIRRNAATLIDQAGTLDRLIGVLGAAAGGRLPPVELRAPYQLREQAPPPARVTFLASGRNHVEVRRGGDGAVVLVFEYPLGQLADVGRLADLLPPQPTPALAIPLLEPGTLQTLSSLGFEPFSGSDISSSRTIRFRLPEDWLILTNEPATLALVHSAMPGLPAGSQMVVRVNGEAVRLVRIDGTVPGSEDPLEIRFEGRRLQPGINSLEFQVALPGERPDQPCSRAAADRFLISPVSTLQVPASPRMVLPDLGRELARVEHADVRVSGDGLGLQAALQDLLTRTRAAADPDQEPGRMLHVIDLAHLPPLLQDRPDLREMALQATLQPAGGQPADPDPPAGRLEQGALTLPTTGQMMTWLRFAFGPGQGSVEDWLQGRKAAAMLVLGGTVEPRSIWLVLGPEADPKEVLRDVRNSLVSPDRPQGEVALLDREGHWQSWRSDQVWPRLLEPIGPANLRAIVGAYVSWAPGLLVVAGLGVSWIVAIGAWLAIRGGRDKRQG</sequence>
<dbReference type="Proteomes" id="UP000244060">
    <property type="component" value="Unassembled WGS sequence"/>
</dbReference>
<keyword evidence="1" id="KW-1003">Cell membrane</keyword>
<organism evidence="4 5">
    <name type="scientific">Cereibacter azotoformans</name>
    <dbReference type="NCBI Taxonomy" id="43057"/>
    <lineage>
        <taxon>Bacteria</taxon>
        <taxon>Pseudomonadati</taxon>
        <taxon>Pseudomonadota</taxon>
        <taxon>Alphaproteobacteria</taxon>
        <taxon>Rhodobacterales</taxon>
        <taxon>Paracoccaceae</taxon>
        <taxon>Cereibacter</taxon>
    </lineage>
</organism>
<feature type="transmembrane region" description="Helical" evidence="1">
    <location>
        <begin position="701"/>
        <end position="725"/>
    </location>
</feature>
<comment type="function">
    <text evidence="1">Binds the cellulose synthase activator, bis-(3'-5') cyclic diguanylic acid (c-di-GMP).</text>
</comment>
<comment type="similarity">
    <text evidence="1">Belongs to the AcsB/BcsB family.</text>
</comment>
<keyword evidence="1" id="KW-0135">Cellulose biosynthesis</keyword>
<keyword evidence="1" id="KW-0973">c-di-GMP</keyword>
<keyword evidence="1" id="KW-1133">Transmembrane helix</keyword>
<keyword evidence="1" id="KW-0472">Membrane</keyword>
<dbReference type="InterPro" id="IPR018513">
    <property type="entry name" value="Cell_synthase_bac"/>
</dbReference>
<feature type="compositionally biased region" description="Polar residues" evidence="2">
    <location>
        <begin position="62"/>
        <end position="72"/>
    </location>
</feature>
<dbReference type="Gene3D" id="3.30.379.30">
    <property type="match status" value="1"/>
</dbReference>
<feature type="signal peptide" evidence="1">
    <location>
        <begin position="1"/>
        <end position="21"/>
    </location>
</feature>
<feature type="domain" description="Cellulose synthase subunit B-like C-terminal" evidence="3">
    <location>
        <begin position="602"/>
        <end position="723"/>
    </location>
</feature>
<evidence type="ECO:0000256" key="2">
    <source>
        <dbReference type="SAM" id="MobiDB-lite"/>
    </source>
</evidence>
<dbReference type="InterPro" id="IPR048861">
    <property type="entry name" value="BscB-like_C"/>
</dbReference>
<dbReference type="GO" id="GO:0005886">
    <property type="term" value="C:plasma membrane"/>
    <property type="evidence" value="ECO:0007669"/>
    <property type="project" value="UniProtKB-SubCell"/>
</dbReference>
<evidence type="ECO:0000256" key="1">
    <source>
        <dbReference type="RuleBase" id="RU365021"/>
    </source>
</evidence>
<evidence type="ECO:0000313" key="4">
    <source>
        <dbReference type="EMBL" id="PTR13385.1"/>
    </source>
</evidence>
<comment type="subcellular location">
    <subcellularLocation>
        <location evidence="1">Cell inner membrane</location>
    </subcellularLocation>
</comment>
<dbReference type="Pfam" id="PF20916">
    <property type="entry name" value="BscB_a-b"/>
    <property type="match status" value="1"/>
</dbReference>
<proteinExistence type="inferred from homology"/>
<dbReference type="GO" id="GO:0006011">
    <property type="term" value="P:UDP-alpha-D-glucose metabolic process"/>
    <property type="evidence" value="ECO:0007669"/>
    <property type="project" value="InterPro"/>
</dbReference>